<dbReference type="Gene3D" id="3.20.20.150">
    <property type="entry name" value="Divalent-metal-dependent TIM barrel enzymes"/>
    <property type="match status" value="1"/>
</dbReference>
<evidence type="ECO:0000313" key="8">
    <source>
        <dbReference type="Proteomes" id="UP000694920"/>
    </source>
</evidence>
<dbReference type="GO" id="GO:0046487">
    <property type="term" value="P:glyoxylate metabolic process"/>
    <property type="evidence" value="ECO:0007669"/>
    <property type="project" value="TreeGrafter"/>
</dbReference>
<dbReference type="CTD" id="2695"/>
<dbReference type="GO" id="GO:0008903">
    <property type="term" value="F:hydroxypyruvate isomerase activity"/>
    <property type="evidence" value="ECO:0007669"/>
    <property type="project" value="UniProtKB-EC"/>
</dbReference>
<dbReference type="GeneID" id="107269321"/>
<feature type="domain" description="Xylose isomerase-like TIM barrel" evidence="7">
    <location>
        <begin position="122"/>
        <end position="355"/>
    </location>
</feature>
<dbReference type="InterPro" id="IPR036237">
    <property type="entry name" value="Xyl_isomerase-like_sf"/>
</dbReference>
<proteinExistence type="inferred from homology"/>
<keyword evidence="8" id="KW-1185">Reference proteome</keyword>
<reference evidence="9" key="1">
    <citation type="submission" date="2025-08" db="UniProtKB">
        <authorList>
            <consortium name="RefSeq"/>
        </authorList>
    </citation>
    <scope>IDENTIFICATION</scope>
</reference>
<dbReference type="AlphaFoldDB" id="A0AAJ7FM21"/>
<comment type="function">
    <text evidence="2">Catalyzes the reversible isomerization between hydroxypyruvate and 2-hydroxy-3-oxopropanoate (also termed tartronate semialdehyde).</text>
</comment>
<evidence type="ECO:0000256" key="3">
    <source>
        <dbReference type="ARBA" id="ARBA00005962"/>
    </source>
</evidence>
<evidence type="ECO:0000256" key="6">
    <source>
        <dbReference type="ARBA" id="ARBA00023235"/>
    </source>
</evidence>
<evidence type="ECO:0000256" key="4">
    <source>
        <dbReference type="ARBA" id="ARBA00012570"/>
    </source>
</evidence>
<keyword evidence="6 9" id="KW-0413">Isomerase</keyword>
<evidence type="ECO:0000259" key="7">
    <source>
        <dbReference type="Pfam" id="PF01261"/>
    </source>
</evidence>
<sequence length="360" mass="40753">MSLEEFKNEVEIGSRDCRKKGTTIRSKEREVIKSIIESCDQEAKQKCLLFPLRQATKRAAQYAKVSERTVKRIREEVKLGIEFSDIECSSPGKRKRSKMSFKFASNLSFMFGESPTIIGRYQLAKQAGFKAVESGFPFGFTVEEVVEAKKNAGVDQILINIFTGDVTKGELGFAAIPGQEEDFKKSLELTIEYAKALECKKIHIMAGKVESPTDINDSVYESNLRIAVKRLETEGIIGLIEPINSITVPNYYLHSFDRGLDIVKKINSPNLRLMLDLFHLQHTSGNITNFIKENLQYFAHVQVAQVPSRHEVDVPGEIDFKYVFSVLEQEGYDGHIGLEYKPKTSSLEAIKWVKKFGYSL</sequence>
<dbReference type="InterPro" id="IPR013022">
    <property type="entry name" value="Xyl_isomerase-like_TIM-brl"/>
</dbReference>
<dbReference type="SUPFAM" id="SSF51658">
    <property type="entry name" value="Xylose isomerase-like"/>
    <property type="match status" value="1"/>
</dbReference>
<dbReference type="EC" id="5.3.1.22" evidence="4"/>
<gene>
    <name evidence="9" type="primary">LOC107269321</name>
</gene>
<evidence type="ECO:0000313" key="9">
    <source>
        <dbReference type="RefSeq" id="XP_015598533.1"/>
    </source>
</evidence>
<dbReference type="FunFam" id="3.20.20.150:FF:000007">
    <property type="entry name" value="Hydroxypyruvate isomerase"/>
    <property type="match status" value="1"/>
</dbReference>
<organism evidence="8 9">
    <name type="scientific">Cephus cinctus</name>
    <name type="common">Wheat stem sawfly</name>
    <dbReference type="NCBI Taxonomy" id="211228"/>
    <lineage>
        <taxon>Eukaryota</taxon>
        <taxon>Metazoa</taxon>
        <taxon>Ecdysozoa</taxon>
        <taxon>Arthropoda</taxon>
        <taxon>Hexapoda</taxon>
        <taxon>Insecta</taxon>
        <taxon>Pterygota</taxon>
        <taxon>Neoptera</taxon>
        <taxon>Endopterygota</taxon>
        <taxon>Hymenoptera</taxon>
        <taxon>Cephoidea</taxon>
        <taxon>Cephidae</taxon>
        <taxon>Cephus</taxon>
    </lineage>
</organism>
<dbReference type="KEGG" id="ccin:107269321"/>
<name>A0AAJ7FM21_CEPCN</name>
<evidence type="ECO:0000256" key="2">
    <source>
        <dbReference type="ARBA" id="ARBA00002968"/>
    </source>
</evidence>
<dbReference type="RefSeq" id="XP_015598533.1">
    <property type="nucleotide sequence ID" value="XM_015743047.2"/>
</dbReference>
<dbReference type="InterPro" id="IPR050417">
    <property type="entry name" value="Sugar_Epim/Isomerase"/>
</dbReference>
<accession>A0AAJ7FM21</accession>
<evidence type="ECO:0000256" key="1">
    <source>
        <dbReference type="ARBA" id="ARBA00000476"/>
    </source>
</evidence>
<evidence type="ECO:0000256" key="5">
    <source>
        <dbReference type="ARBA" id="ARBA00017985"/>
    </source>
</evidence>
<comment type="catalytic activity">
    <reaction evidence="1">
        <text>3-hydroxypyruvate = 2-hydroxy-3-oxopropanoate</text>
        <dbReference type="Rhea" id="RHEA:11952"/>
        <dbReference type="ChEBI" id="CHEBI:17180"/>
        <dbReference type="ChEBI" id="CHEBI:57978"/>
        <dbReference type="EC" id="5.3.1.22"/>
    </reaction>
</comment>
<comment type="similarity">
    <text evidence="3">Belongs to the hyi family.</text>
</comment>
<dbReference type="PANTHER" id="PTHR43489:SF6">
    <property type="entry name" value="HYDROXYPYRUVATE ISOMERASE-RELATED"/>
    <property type="match status" value="1"/>
</dbReference>
<dbReference type="PANTHER" id="PTHR43489">
    <property type="entry name" value="ISOMERASE"/>
    <property type="match status" value="1"/>
</dbReference>
<dbReference type="Proteomes" id="UP000694920">
    <property type="component" value="Unplaced"/>
</dbReference>
<protein>
    <recommendedName>
        <fullName evidence="5">Putative hydroxypyruvate isomerase</fullName>
        <ecNumber evidence="4">5.3.1.22</ecNumber>
    </recommendedName>
</protein>
<dbReference type="Pfam" id="PF01261">
    <property type="entry name" value="AP_endonuc_2"/>
    <property type="match status" value="1"/>
</dbReference>